<dbReference type="InterPro" id="IPR016024">
    <property type="entry name" value="ARM-type_fold"/>
</dbReference>
<feature type="chain" id="PRO_5034518802" evidence="2">
    <location>
        <begin position="21"/>
        <end position="1191"/>
    </location>
</feature>
<feature type="compositionally biased region" description="Low complexity" evidence="1">
    <location>
        <begin position="425"/>
        <end position="445"/>
    </location>
</feature>
<dbReference type="GO" id="GO:0005938">
    <property type="term" value="C:cell cortex"/>
    <property type="evidence" value="ECO:0007669"/>
    <property type="project" value="TreeGrafter"/>
</dbReference>
<dbReference type="SUPFAM" id="SSF48371">
    <property type="entry name" value="ARM repeat"/>
    <property type="match status" value="1"/>
</dbReference>
<dbReference type="InterPro" id="IPR025614">
    <property type="entry name" value="Cell_morpho_N"/>
</dbReference>
<evidence type="ECO:0000256" key="2">
    <source>
        <dbReference type="SAM" id="SignalP"/>
    </source>
</evidence>
<evidence type="ECO:0000313" key="5">
    <source>
        <dbReference type="Proteomes" id="UP000728185"/>
    </source>
</evidence>
<name>A0A8E0S0E8_9TREM</name>
<proteinExistence type="predicted"/>
<feature type="domain" description="Cell morphogenesis protein N-terminal" evidence="3">
    <location>
        <begin position="1"/>
        <end position="229"/>
    </location>
</feature>
<comment type="caution">
    <text evidence="4">The sequence shown here is derived from an EMBL/GenBank/DDBJ whole genome shotgun (WGS) entry which is preliminary data.</text>
</comment>
<evidence type="ECO:0000313" key="4">
    <source>
        <dbReference type="EMBL" id="KAA0198307.1"/>
    </source>
</evidence>
<organism evidence="4 5">
    <name type="scientific">Fasciolopsis buskii</name>
    <dbReference type="NCBI Taxonomy" id="27845"/>
    <lineage>
        <taxon>Eukaryota</taxon>
        <taxon>Metazoa</taxon>
        <taxon>Spiralia</taxon>
        <taxon>Lophotrochozoa</taxon>
        <taxon>Platyhelminthes</taxon>
        <taxon>Trematoda</taxon>
        <taxon>Digenea</taxon>
        <taxon>Plagiorchiida</taxon>
        <taxon>Echinostomata</taxon>
        <taxon>Echinostomatoidea</taxon>
        <taxon>Fasciolidae</taxon>
        <taxon>Fasciolopsis</taxon>
    </lineage>
</organism>
<feature type="compositionally biased region" description="Polar residues" evidence="1">
    <location>
        <begin position="659"/>
        <end position="672"/>
    </location>
</feature>
<feature type="compositionally biased region" description="Basic and acidic residues" evidence="1">
    <location>
        <begin position="394"/>
        <end position="405"/>
    </location>
</feature>
<feature type="compositionally biased region" description="Polar residues" evidence="1">
    <location>
        <begin position="1020"/>
        <end position="1031"/>
    </location>
</feature>
<dbReference type="EMBL" id="LUCM01001826">
    <property type="protein sequence ID" value="KAA0198307.1"/>
    <property type="molecule type" value="Genomic_DNA"/>
</dbReference>
<feature type="signal peptide" evidence="2">
    <location>
        <begin position="1"/>
        <end position="20"/>
    </location>
</feature>
<dbReference type="Pfam" id="PF14222">
    <property type="entry name" value="MOR2-PAG1_N"/>
    <property type="match status" value="1"/>
</dbReference>
<dbReference type="GO" id="GO:0030427">
    <property type="term" value="C:site of polarized growth"/>
    <property type="evidence" value="ECO:0007669"/>
    <property type="project" value="TreeGrafter"/>
</dbReference>
<feature type="compositionally biased region" description="Low complexity" evidence="1">
    <location>
        <begin position="674"/>
        <end position="691"/>
    </location>
</feature>
<dbReference type="Proteomes" id="UP000728185">
    <property type="component" value="Unassembled WGS sequence"/>
</dbReference>
<dbReference type="PANTHER" id="PTHR12295:SF30">
    <property type="entry name" value="PROTEIN FURRY"/>
    <property type="match status" value="1"/>
</dbReference>
<dbReference type="GO" id="GO:0000902">
    <property type="term" value="P:cell morphogenesis"/>
    <property type="evidence" value="ECO:0007669"/>
    <property type="project" value="InterPro"/>
</dbReference>
<dbReference type="OrthoDB" id="6287725at2759"/>
<sequence>MNIGLCAFLLIAYGLQQKAGAPPMPQQCIDGATSGVTSAGCGGAIVSAVTGAGAGAGGVTRQTVIKRSFVGTNLNDALGHNLGIQNYLAPIRRAFESILRQLDTQVCRVMILPKQEVSQKEVEELMTAERKPKLDLLKTCVACIPRLLPNDMSQPELLELLAKVCLHVDEDLRKMAQQAMANLIVELPAFRVKTIQVFIQFIQKNVPDTAPQKLDGCLKTLFHLLNNWKLALQKDGAVSPNVSDKSVLYKAEGFALVMLCHCRSITRRLSVHILRKCRALLRLINAATSVGDASACGRANDGGDGGGKELCCIDVLDRLVPQLLERVLPLIPVHERSAFSNNSAHLDFSMLTERFSPVWLNGSAPIPSYPAVVMPANFVSNQYSSLMPMNDLDRGQVKDMSEPLTRRTQFSVYPMDSGAGVGKVNSNSNTNNNENNNNNSNNNNNKEGTDAVLKAMASSLYDHTTSPAHPPQRDSRRVDQQNAGHAATFSHSGNSGLFRRASQNQPHHPHHPVQHAQQAYIVQPVPERVILNDVWATCLSIAFSPDNLVTACPMPIKYAWSVLYQRLSQLFPIIDPSAQIVENRASSILRSSSKKPTMEREQFFPLWHNYTVLGCCIAPNSAGSCLSTSRATRYQTASPVEVGASGPSTGARVGGRYPSPSSVPNADPSESNAVPRSSLVSPNSSSALSANIASETKSTPSSVPANAPTPTPTSPSSPTGTRETARDLVRLLVPLLRCEQAEIRDSAIGGLGRINPLAFRESNCLTGQGCLISQLSDYLDGMRLYFESVADQATNPTCPVYFGSGMGTSISGPSNMTVVSPQGGSTTQVANSVLGPSNVSVGGVVVGSNVGTAGSTGATAPSGVGMSSSVSAVSASTATAVTTAAANPVLTEAHLLVEMRLHLCIFLFEMIRQLPKDKRTQLLPTAMRHQLFLLISRWSGYHDHVMGLCPDSDTFSSSVGNLRMNIGQTSVGVNSCHLNETYGPSGYSLDPLVDSAFQSGSSPTSSSAVSSSGNVMTESTSSAVLSNTGSASGHGVESVSDQATASMHSVPIQDSWELRLWADLMWLANQAMAALACCGPIYDPHALFTDHVIGQSNSSLNGEFSSSGSNPNPGYILRWVSGLLISRDVVLSSSPWLWHCPVVDGGLCHVNLSPIGTSGCGVFNGASILTGCTGRERRLDSVRCYSILKLR</sequence>
<feature type="region of interest" description="Disordered" evidence="1">
    <location>
        <begin position="1020"/>
        <end position="1042"/>
    </location>
</feature>
<gene>
    <name evidence="4" type="ORF">FBUS_09188</name>
</gene>
<accession>A0A8E0S0E8</accession>
<evidence type="ECO:0000259" key="3">
    <source>
        <dbReference type="Pfam" id="PF14222"/>
    </source>
</evidence>
<dbReference type="GO" id="GO:0031175">
    <property type="term" value="P:neuron projection development"/>
    <property type="evidence" value="ECO:0007669"/>
    <property type="project" value="TreeGrafter"/>
</dbReference>
<keyword evidence="2" id="KW-0732">Signal</keyword>
<protein>
    <submittedName>
        <fullName evidence="4">Protein furry</fullName>
    </submittedName>
</protein>
<dbReference type="PANTHER" id="PTHR12295">
    <property type="entry name" value="FURRY-RELATED"/>
    <property type="match status" value="1"/>
</dbReference>
<feature type="region of interest" description="Disordered" evidence="1">
    <location>
        <begin position="636"/>
        <end position="723"/>
    </location>
</feature>
<reference evidence="4" key="1">
    <citation type="submission" date="2019-05" db="EMBL/GenBank/DDBJ databases">
        <title>Annotation for the trematode Fasciolopsis buski.</title>
        <authorList>
            <person name="Choi Y.-J."/>
        </authorList>
    </citation>
    <scope>NUCLEOTIDE SEQUENCE</scope>
    <source>
        <strain evidence="4">HT</strain>
        <tissue evidence="4">Whole worm</tissue>
    </source>
</reference>
<evidence type="ECO:0000256" key="1">
    <source>
        <dbReference type="SAM" id="MobiDB-lite"/>
    </source>
</evidence>
<keyword evidence="5" id="KW-1185">Reference proteome</keyword>
<feature type="region of interest" description="Disordered" evidence="1">
    <location>
        <begin position="462"/>
        <end position="516"/>
    </location>
</feature>
<feature type="region of interest" description="Disordered" evidence="1">
    <location>
        <begin position="394"/>
        <end position="447"/>
    </location>
</feature>
<dbReference type="AlphaFoldDB" id="A0A8E0S0E8"/>
<dbReference type="InterPro" id="IPR039867">
    <property type="entry name" value="Furry/Tao3/Mor2"/>
</dbReference>